<evidence type="ECO:0000256" key="4">
    <source>
        <dbReference type="ARBA" id="ARBA00023033"/>
    </source>
</evidence>
<dbReference type="Pfam" id="PF00296">
    <property type="entry name" value="Bac_luciferase"/>
    <property type="match status" value="1"/>
</dbReference>
<proteinExistence type="inferred from homology"/>
<accession>A0ABV0M5R3</accession>
<sequence length="457" mass="51009">MGNNGTREIRFNAFDMNCVGHIQQGLWAHPRDQSHRYAELRYWTDYAKTLEAGLFDGIFLADVVGVNDVYGGSNAAALKHAVQVPVNDPMMLVPAMAAVTEHLSFGVTANLTYEPPFLFARRMSTLDHLTGGRIGWNIVTGYLDSAAKAIGLDTQAAHDDRYDLADEYMEVMYKLWEGSWEDDAVIFDRQSHLYARPEKVHKIHHHGKQYRIDAIHLCEPSPQRTPVLYQAGSSTRGRQFAATHAECVFVNGQKIEGVKDIVDDIRARAVEYGRGADDVKVFMGATIVTGRTEKEAQEKFEDYRAYVSSEGALVHAAGSLGIDLAKYDLDEPIETGKSSAIVSNIEAMTRTVGPQWTRRKLLEQMVLGSRQAPMIGSAEQIADTLVTWAEQAGVDGFNLSRTVVPECFNDIIALVIPILQERGLYKTSYRDGTFREKLFGTPRLPNRHMATKYRMTG</sequence>
<gene>
    <name evidence="7" type="ORF">ABK249_19990</name>
</gene>
<dbReference type="NCBIfam" id="TIGR03860">
    <property type="entry name" value="FMN_nitrolo"/>
    <property type="match status" value="1"/>
</dbReference>
<dbReference type="PANTHER" id="PTHR30011:SF16">
    <property type="entry name" value="C2H2 FINGER DOMAIN TRANSCRIPTION FACTOR (EUROFUNG)-RELATED"/>
    <property type="match status" value="1"/>
</dbReference>
<comment type="caution">
    <text evidence="7">The sequence shown here is derived from an EMBL/GenBank/DDBJ whole genome shotgun (WGS) entry which is preliminary data.</text>
</comment>
<dbReference type="InterPro" id="IPR011251">
    <property type="entry name" value="Luciferase-like_dom"/>
</dbReference>
<protein>
    <submittedName>
        <fullName evidence="7">LLM class flavin-dependent oxidoreductase</fullName>
        <ecNumber evidence="7">1.-.-.-</ecNumber>
    </submittedName>
</protein>
<evidence type="ECO:0000256" key="1">
    <source>
        <dbReference type="ARBA" id="ARBA00022630"/>
    </source>
</evidence>
<keyword evidence="8" id="KW-1185">Reference proteome</keyword>
<dbReference type="EC" id="1.-.-.-" evidence="7"/>
<dbReference type="PIRSF" id="PIRSF000337">
    <property type="entry name" value="NTA_MOA"/>
    <property type="match status" value="1"/>
</dbReference>
<dbReference type="Proteomes" id="UP001496627">
    <property type="component" value="Unassembled WGS sequence"/>
</dbReference>
<evidence type="ECO:0000259" key="6">
    <source>
        <dbReference type="Pfam" id="PF00296"/>
    </source>
</evidence>
<evidence type="ECO:0000313" key="8">
    <source>
        <dbReference type="Proteomes" id="UP001496627"/>
    </source>
</evidence>
<evidence type="ECO:0000256" key="5">
    <source>
        <dbReference type="ARBA" id="ARBA00033748"/>
    </source>
</evidence>
<dbReference type="Gene3D" id="3.20.20.30">
    <property type="entry name" value="Luciferase-like domain"/>
    <property type="match status" value="1"/>
</dbReference>
<dbReference type="InterPro" id="IPR016215">
    <property type="entry name" value="NTA_MOA"/>
</dbReference>
<keyword evidence="3 7" id="KW-0560">Oxidoreductase</keyword>
<dbReference type="PANTHER" id="PTHR30011">
    <property type="entry name" value="ALKANESULFONATE MONOOXYGENASE-RELATED"/>
    <property type="match status" value="1"/>
</dbReference>
<dbReference type="RefSeq" id="WP_227703925.1">
    <property type="nucleotide sequence ID" value="NZ_JBEAAL010000016.1"/>
</dbReference>
<keyword evidence="2" id="KW-0288">FMN</keyword>
<dbReference type="GO" id="GO:0016491">
    <property type="term" value="F:oxidoreductase activity"/>
    <property type="evidence" value="ECO:0007669"/>
    <property type="project" value="UniProtKB-KW"/>
</dbReference>
<organism evidence="7 8">
    <name type="scientific">Neorhizobium phenanthreniclasticum</name>
    <dbReference type="NCBI Taxonomy" id="3157917"/>
    <lineage>
        <taxon>Bacteria</taxon>
        <taxon>Pseudomonadati</taxon>
        <taxon>Pseudomonadota</taxon>
        <taxon>Alphaproteobacteria</taxon>
        <taxon>Hyphomicrobiales</taxon>
        <taxon>Rhizobiaceae</taxon>
        <taxon>Rhizobium/Agrobacterium group</taxon>
        <taxon>Neorhizobium</taxon>
    </lineage>
</organism>
<evidence type="ECO:0000313" key="7">
    <source>
        <dbReference type="EMBL" id="MEQ1407218.1"/>
    </source>
</evidence>
<dbReference type="SUPFAM" id="SSF51679">
    <property type="entry name" value="Bacterial luciferase-like"/>
    <property type="match status" value="1"/>
</dbReference>
<name>A0ABV0M5R3_9HYPH</name>
<keyword evidence="1" id="KW-0285">Flavoprotein</keyword>
<dbReference type="InterPro" id="IPR051260">
    <property type="entry name" value="Diverse_substr_monoxygenases"/>
</dbReference>
<evidence type="ECO:0000256" key="2">
    <source>
        <dbReference type="ARBA" id="ARBA00022643"/>
    </source>
</evidence>
<feature type="domain" description="Luciferase-like" evidence="6">
    <location>
        <begin position="30"/>
        <end position="395"/>
    </location>
</feature>
<reference evidence="7 8" key="1">
    <citation type="submission" date="2024-05" db="EMBL/GenBank/DDBJ databases">
        <title>Neorhizobium sp. Rsf11, a plant growth promoting and heavy metal resistant PAH-degrader.</title>
        <authorList>
            <person name="Golubev S.N."/>
            <person name="Muratova A.Y."/>
            <person name="Markelova M.I."/>
        </authorList>
    </citation>
    <scope>NUCLEOTIDE SEQUENCE [LARGE SCALE GENOMIC DNA]</scope>
    <source>
        <strain evidence="7 8">Rsf11</strain>
    </source>
</reference>
<comment type="similarity">
    <text evidence="5">Belongs to the NtaA/SnaA/DszA monooxygenase family.</text>
</comment>
<evidence type="ECO:0000256" key="3">
    <source>
        <dbReference type="ARBA" id="ARBA00023002"/>
    </source>
</evidence>
<dbReference type="EMBL" id="JBEAAL010000016">
    <property type="protein sequence ID" value="MEQ1407218.1"/>
    <property type="molecule type" value="Genomic_DNA"/>
</dbReference>
<dbReference type="InterPro" id="IPR036661">
    <property type="entry name" value="Luciferase-like_sf"/>
</dbReference>
<keyword evidence="4" id="KW-0503">Monooxygenase</keyword>